<dbReference type="HOGENOM" id="CLU_2698350_0_0_11"/>
<evidence type="ECO:0000256" key="1">
    <source>
        <dbReference type="SAM" id="MobiDB-lite"/>
    </source>
</evidence>
<evidence type="ECO:0000256" key="2">
    <source>
        <dbReference type="SAM" id="Phobius"/>
    </source>
</evidence>
<keyword evidence="2" id="KW-0812">Transmembrane</keyword>
<protein>
    <submittedName>
        <fullName evidence="3">Uncharacterized protein</fullName>
    </submittedName>
</protein>
<sequence length="79" mass="8998">MIPESVLATEWFSALAAFVAINTAIYVTLAIIKTLPRVYFRDYLPRTYQRSETRSIYPDAEEGGRRRKKDPDGGDDEGK</sequence>
<accession>S5STE2</accession>
<keyword evidence="2" id="KW-1133">Transmembrane helix</keyword>
<dbReference type="OrthoDB" id="5077119at2"/>
<dbReference type="PATRIC" id="fig|1224163.3.peg.944"/>
<dbReference type="eggNOG" id="ENOG5033JCG">
    <property type="taxonomic scope" value="Bacteria"/>
</dbReference>
<keyword evidence="2" id="KW-0472">Membrane</keyword>
<dbReference type="STRING" id="1224163.B841_04710"/>
<feature type="transmembrane region" description="Helical" evidence="2">
    <location>
        <begin position="12"/>
        <end position="32"/>
    </location>
</feature>
<dbReference type="AlphaFoldDB" id="S5STE2"/>
<proteinExistence type="predicted"/>
<reference evidence="3 4" key="1">
    <citation type="submission" date="2012-11" db="EMBL/GenBank/DDBJ databases">
        <title>The complete genome sequence of Corynebacterium maris Coryn-1 (=DSM 45190).</title>
        <authorList>
            <person name="Schaffert L."/>
            <person name="Albersmeier A."/>
            <person name="Kalinowski J."/>
            <person name="Ruckert C."/>
        </authorList>
    </citation>
    <scope>NUCLEOTIDE SEQUENCE [LARGE SCALE GENOMIC DNA]</scope>
    <source>
        <strain evidence="4">Coryn-1</strain>
    </source>
</reference>
<dbReference type="EMBL" id="CP003924">
    <property type="protein sequence ID" value="AGS34419.1"/>
    <property type="molecule type" value="Genomic_DNA"/>
</dbReference>
<dbReference type="Proteomes" id="UP000015388">
    <property type="component" value="Chromosome"/>
</dbReference>
<organism evidence="3 4">
    <name type="scientific">Corynebacterium maris DSM 45190</name>
    <dbReference type="NCBI Taxonomy" id="1224163"/>
    <lineage>
        <taxon>Bacteria</taxon>
        <taxon>Bacillati</taxon>
        <taxon>Actinomycetota</taxon>
        <taxon>Actinomycetes</taxon>
        <taxon>Mycobacteriales</taxon>
        <taxon>Corynebacteriaceae</taxon>
        <taxon>Corynebacterium</taxon>
    </lineage>
</organism>
<evidence type="ECO:0000313" key="3">
    <source>
        <dbReference type="EMBL" id="AGS34419.1"/>
    </source>
</evidence>
<keyword evidence="4" id="KW-1185">Reference proteome</keyword>
<feature type="region of interest" description="Disordered" evidence="1">
    <location>
        <begin position="54"/>
        <end position="79"/>
    </location>
</feature>
<evidence type="ECO:0000313" key="4">
    <source>
        <dbReference type="Proteomes" id="UP000015388"/>
    </source>
</evidence>
<dbReference type="KEGG" id="cmd:B841_04710"/>
<gene>
    <name evidence="3" type="ORF">B841_04710</name>
</gene>
<dbReference type="RefSeq" id="WP_020934352.1">
    <property type="nucleotide sequence ID" value="NC_021915.1"/>
</dbReference>
<feature type="compositionally biased region" description="Basic and acidic residues" evidence="1">
    <location>
        <begin position="69"/>
        <end position="79"/>
    </location>
</feature>
<name>S5STE2_9CORY</name>